<dbReference type="GO" id="GO:0035591">
    <property type="term" value="F:signaling adaptor activity"/>
    <property type="evidence" value="ECO:0007669"/>
    <property type="project" value="TreeGrafter"/>
</dbReference>
<dbReference type="GO" id="GO:1902237">
    <property type="term" value="P:positive regulation of endoplasmic reticulum stress-induced intrinsic apoptotic signaling pathway"/>
    <property type="evidence" value="ECO:0007669"/>
    <property type="project" value="TreeGrafter"/>
</dbReference>
<dbReference type="Proteomes" id="UP000001074">
    <property type="component" value="Unassembled WGS sequence"/>
</dbReference>
<dbReference type="eggNOG" id="KOG4226">
    <property type="taxonomic scope" value="Eukaryota"/>
</dbReference>
<evidence type="ECO:0000313" key="5">
    <source>
        <dbReference type="Proteomes" id="UP000001074"/>
    </source>
</evidence>
<dbReference type="Pfam" id="PF07653">
    <property type="entry name" value="SH3_2"/>
    <property type="match status" value="1"/>
</dbReference>
<evidence type="ECO:0000256" key="2">
    <source>
        <dbReference type="ARBA" id="ARBA00022999"/>
    </source>
</evidence>
<dbReference type="STRING" id="59463.ENSMLUP00000019238"/>
<dbReference type="GO" id="GO:0048013">
    <property type="term" value="P:ephrin receptor signaling pathway"/>
    <property type="evidence" value="ECO:0007669"/>
    <property type="project" value="TreeGrafter"/>
</dbReference>
<dbReference type="InterPro" id="IPR001452">
    <property type="entry name" value="SH3_domain"/>
</dbReference>
<dbReference type="GO" id="GO:0030971">
    <property type="term" value="F:receptor tyrosine kinase binding"/>
    <property type="evidence" value="ECO:0007669"/>
    <property type="project" value="TreeGrafter"/>
</dbReference>
<dbReference type="Ensembl" id="ENSMLUT00000024276.1">
    <property type="protein sequence ID" value="ENSMLUP00000019238.1"/>
    <property type="gene ID" value="ENSMLUG00000024492.1"/>
</dbReference>
<reference evidence="4 5" key="1">
    <citation type="journal article" date="2011" name="Nature">
        <title>A high-resolution map of human evolutionary constraint using 29 mammals.</title>
        <authorList>
            <person name="Lindblad-Toh K."/>
            <person name="Garber M."/>
            <person name="Zuk O."/>
            <person name="Lin M.F."/>
            <person name="Parker B.J."/>
            <person name="Washietl S."/>
            <person name="Kheradpour P."/>
            <person name="Ernst J."/>
            <person name="Jordan G."/>
            <person name="Mauceli E."/>
            <person name="Ward L.D."/>
            <person name="Lowe C.B."/>
            <person name="Holloway A.K."/>
            <person name="Clamp M."/>
            <person name="Gnerre S."/>
            <person name="Alfoldi J."/>
            <person name="Beal K."/>
            <person name="Chang J."/>
            <person name="Clawson H."/>
            <person name="Cuff J."/>
            <person name="Di Palma F."/>
            <person name="Fitzgerald S."/>
            <person name="Flicek P."/>
            <person name="Guttman M."/>
            <person name="Hubisz M.J."/>
            <person name="Jaffe D.B."/>
            <person name="Jungreis I."/>
            <person name="Kent W.J."/>
            <person name="Kostka D."/>
            <person name="Lara M."/>
            <person name="Martins A.L."/>
            <person name="Massingham T."/>
            <person name="Moltke I."/>
            <person name="Raney B.J."/>
            <person name="Rasmussen M.D."/>
            <person name="Robinson J."/>
            <person name="Stark A."/>
            <person name="Vilella A.J."/>
            <person name="Wen J."/>
            <person name="Xie X."/>
            <person name="Zody M.C."/>
            <person name="Baldwin J."/>
            <person name="Bloom T."/>
            <person name="Chin C.W."/>
            <person name="Heiman D."/>
            <person name="Nicol R."/>
            <person name="Nusbaum C."/>
            <person name="Young S."/>
            <person name="Wilkinson J."/>
            <person name="Worley K.C."/>
            <person name="Kovar C.L."/>
            <person name="Muzny D.M."/>
            <person name="Gibbs R.A."/>
            <person name="Cree A."/>
            <person name="Dihn H.H."/>
            <person name="Fowler G."/>
            <person name="Jhangiani S."/>
            <person name="Joshi V."/>
            <person name="Lee S."/>
            <person name="Lewis L.R."/>
            <person name="Nazareth L.V."/>
            <person name="Okwuonu G."/>
            <person name="Santibanez J."/>
            <person name="Warren W.C."/>
            <person name="Mardis E.R."/>
            <person name="Weinstock G.M."/>
            <person name="Wilson R.K."/>
            <person name="Delehaunty K."/>
            <person name="Dooling D."/>
            <person name="Fronik C."/>
            <person name="Fulton L."/>
            <person name="Fulton B."/>
            <person name="Graves T."/>
            <person name="Minx P."/>
            <person name="Sodergren E."/>
            <person name="Birney E."/>
            <person name="Margulies E.H."/>
            <person name="Herrero J."/>
            <person name="Green E.D."/>
            <person name="Haussler D."/>
            <person name="Siepel A."/>
            <person name="Goldman N."/>
            <person name="Pollard K.S."/>
            <person name="Pedersen J.S."/>
            <person name="Lander E.S."/>
            <person name="Kellis M."/>
        </authorList>
    </citation>
    <scope>NUCLEOTIDE SEQUENCE [LARGE SCALE GENOMIC DNA]</scope>
</reference>
<dbReference type="AlphaFoldDB" id="G1Q6A5"/>
<dbReference type="EMBL" id="AAPE02058537">
    <property type="status" value="NOT_ANNOTATED_CDS"/>
    <property type="molecule type" value="Genomic_DNA"/>
</dbReference>
<dbReference type="SUPFAM" id="SSF50044">
    <property type="entry name" value="SH3-domain"/>
    <property type="match status" value="1"/>
</dbReference>
<sequence length="360" mass="40745">MTEVTVIGAKLPKMTRNLINIKMNQHMWLLNDSKMWWRVRRWPTGQTMVLSIYMERKNGLKKGSLMKNLKNTLSLGNTKRKTSMWDSSLIPYTDAEYPAKGEVANRIYDLNILDFVKFAYMTERLGDLSLVKGSCVTALETCSNGWMWQLQRAVGPVPFQQHPEEVGSWPPSSKLTQLAEGLIPCVLHVVHKVYLFSLATEKLKFEKGETVKVIEKPGNDQERWKCKNAWGQAGLVHPTMWWCSAMGLPCPHCMPHTSATRGRGSGCFADREWYYGNTHHQARCVLNRGAGGDILIGEGESSPSDLVSLIAPGKNEHYKLQLVKSVNCITQQQFPTMDLLKGPHPHRGHGEKLYLIRALQ</sequence>
<dbReference type="PANTHER" id="PTHR19969">
    <property type="entry name" value="SH2-SH3 ADAPTOR PROTEIN-RELATED"/>
    <property type="match status" value="1"/>
</dbReference>
<dbReference type="InterPro" id="IPR051184">
    <property type="entry name" value="Tyrosine-phos_adapter"/>
</dbReference>
<dbReference type="PANTHER" id="PTHR19969:SF12">
    <property type="entry name" value="CYTOPLASMIC PROTEIN NCK2"/>
    <property type="match status" value="1"/>
</dbReference>
<evidence type="ECO:0000313" key="4">
    <source>
        <dbReference type="Ensembl" id="ENSMLUP00000019238.1"/>
    </source>
</evidence>
<dbReference type="GeneTree" id="ENSGT00940000157728"/>
<dbReference type="GO" id="GO:0016477">
    <property type="term" value="P:cell migration"/>
    <property type="evidence" value="ECO:0007669"/>
    <property type="project" value="TreeGrafter"/>
</dbReference>
<dbReference type="Gene3D" id="2.30.30.40">
    <property type="entry name" value="SH3 Domains"/>
    <property type="match status" value="2"/>
</dbReference>
<protein>
    <recommendedName>
        <fullName evidence="3">SH3 domain-containing protein</fullName>
    </recommendedName>
</protein>
<dbReference type="InterPro" id="IPR036028">
    <property type="entry name" value="SH3-like_dom_sf"/>
</dbReference>
<dbReference type="GO" id="GO:0005737">
    <property type="term" value="C:cytoplasm"/>
    <property type="evidence" value="ECO:0007669"/>
    <property type="project" value="TreeGrafter"/>
</dbReference>
<keyword evidence="1" id="KW-0728">SH3 domain</keyword>
<reference evidence="4" key="3">
    <citation type="submission" date="2025-09" db="UniProtKB">
        <authorList>
            <consortium name="Ensembl"/>
        </authorList>
    </citation>
    <scope>IDENTIFICATION</scope>
</reference>
<keyword evidence="5" id="KW-1185">Reference proteome</keyword>
<feature type="domain" description="SH3" evidence="3">
    <location>
        <begin position="201"/>
        <end position="240"/>
    </location>
</feature>
<evidence type="ECO:0000256" key="1">
    <source>
        <dbReference type="ARBA" id="ARBA00022443"/>
    </source>
</evidence>
<dbReference type="InParanoid" id="G1Q6A5"/>
<dbReference type="GO" id="GO:1903898">
    <property type="term" value="P:negative regulation of PERK-mediated unfolded protein response"/>
    <property type="evidence" value="ECO:0007669"/>
    <property type="project" value="TreeGrafter"/>
</dbReference>
<reference evidence="4" key="2">
    <citation type="submission" date="2025-08" db="UniProtKB">
        <authorList>
            <consortium name="Ensembl"/>
        </authorList>
    </citation>
    <scope>IDENTIFICATION</scope>
</reference>
<dbReference type="GO" id="GO:0036493">
    <property type="term" value="P:positive regulation of translation in response to endoplasmic reticulum stress"/>
    <property type="evidence" value="ECO:0007669"/>
    <property type="project" value="TreeGrafter"/>
</dbReference>
<proteinExistence type="predicted"/>
<evidence type="ECO:0000259" key="3">
    <source>
        <dbReference type="Pfam" id="PF07653"/>
    </source>
</evidence>
<accession>G1Q6A5</accession>
<keyword evidence="2" id="KW-0727">SH2 domain</keyword>
<name>G1Q6A5_MYOLU</name>
<organism evidence="4 5">
    <name type="scientific">Myotis lucifugus</name>
    <name type="common">Little brown bat</name>
    <dbReference type="NCBI Taxonomy" id="59463"/>
    <lineage>
        <taxon>Eukaryota</taxon>
        <taxon>Metazoa</taxon>
        <taxon>Chordata</taxon>
        <taxon>Craniata</taxon>
        <taxon>Vertebrata</taxon>
        <taxon>Euteleostomi</taxon>
        <taxon>Mammalia</taxon>
        <taxon>Eutheria</taxon>
        <taxon>Laurasiatheria</taxon>
        <taxon>Chiroptera</taxon>
        <taxon>Yangochiroptera</taxon>
        <taxon>Vespertilionidae</taxon>
        <taxon>Myotis</taxon>
    </lineage>
</organism>